<sequence length="77" mass="9053">MLAGSRPESGLVRIWSDRFRVWGFYTSIRVSYTEFNYGVVYDSFFRIRTFYLSAYLSESVPHPCLDNILVSGRHSYI</sequence>
<dbReference type="EMBL" id="AE008384">
    <property type="protein sequence ID" value="AAM30379.1"/>
    <property type="molecule type" value="Genomic_DNA"/>
</dbReference>
<dbReference type="AlphaFoldDB" id="Q8PZ12"/>
<evidence type="ECO:0000313" key="1">
    <source>
        <dbReference type="EMBL" id="AAM30379.1"/>
    </source>
</evidence>
<protein>
    <submittedName>
        <fullName evidence="1">Uncharacterized protein</fullName>
    </submittedName>
</protein>
<dbReference type="HOGENOM" id="CLU_2629764_0_0_2"/>
<dbReference type="KEGG" id="mma:MM_0683"/>
<organism evidence="1 2">
    <name type="scientific">Methanosarcina mazei (strain ATCC BAA-159 / DSM 3647 / Goe1 / Go1 / JCM 11833 / OCM 88)</name>
    <name type="common">Methanosarcina frisia</name>
    <dbReference type="NCBI Taxonomy" id="192952"/>
    <lineage>
        <taxon>Archaea</taxon>
        <taxon>Methanobacteriati</taxon>
        <taxon>Methanobacteriota</taxon>
        <taxon>Stenosarchaea group</taxon>
        <taxon>Methanomicrobia</taxon>
        <taxon>Methanosarcinales</taxon>
        <taxon>Methanosarcinaceae</taxon>
        <taxon>Methanosarcina</taxon>
    </lineage>
</organism>
<dbReference type="Proteomes" id="UP000000595">
    <property type="component" value="Chromosome"/>
</dbReference>
<name>Q8PZ12_METMA</name>
<reference evidence="1 2" key="1">
    <citation type="journal article" date="2002" name="J. Mol. Microbiol. Biotechnol.">
        <title>The genome of Methanosarcina mazei: evidence for lateral gene transfer between Bacteria and Archaea.</title>
        <authorList>
            <person name="Deppenmeier U."/>
            <person name="Johann A."/>
            <person name="Hartsch T."/>
            <person name="Merkl R."/>
            <person name="Schmitz R.A."/>
            <person name="Martinez-Arias R."/>
            <person name="Henne A."/>
            <person name="Wiezer A."/>
            <person name="Baumer S."/>
            <person name="Jacobi C."/>
            <person name="Bruggemann H."/>
            <person name="Lienard T."/>
            <person name="Christmann A."/>
            <person name="Bomeke M."/>
            <person name="Steckel S."/>
            <person name="Bhattacharyya A."/>
            <person name="Lykidis A."/>
            <person name="Overbeek R."/>
            <person name="Klenk H.P."/>
            <person name="Gunsalus R.P."/>
            <person name="Fritz H.J."/>
            <person name="Gottschalk G."/>
        </authorList>
    </citation>
    <scope>NUCLEOTIDE SEQUENCE [LARGE SCALE GENOMIC DNA]</scope>
    <source>
        <strain evidence="2">ATCC BAA-159 / DSM 3647 / Goe1 / Go1 / JCM 11833 / OCM 88</strain>
    </source>
</reference>
<gene>
    <name evidence="1" type="ordered locus">MM_0683</name>
</gene>
<accession>Q8PZ12</accession>
<proteinExistence type="predicted"/>
<evidence type="ECO:0000313" key="2">
    <source>
        <dbReference type="Proteomes" id="UP000000595"/>
    </source>
</evidence>